<accession>A0AC59ZLG4</accession>
<dbReference type="EMBL" id="OX596114">
    <property type="protein sequence ID" value="CAN0461478.1"/>
    <property type="molecule type" value="Genomic_DNA"/>
</dbReference>
<evidence type="ECO:0000313" key="2">
    <source>
        <dbReference type="Proteomes" id="UP001162501"/>
    </source>
</evidence>
<organism evidence="1 2">
    <name type="scientific">Rangifer tarandus platyrhynchus</name>
    <name type="common">Svalbard reindeer</name>
    <dbReference type="NCBI Taxonomy" id="3082113"/>
    <lineage>
        <taxon>Eukaryota</taxon>
        <taxon>Metazoa</taxon>
        <taxon>Chordata</taxon>
        <taxon>Craniata</taxon>
        <taxon>Vertebrata</taxon>
        <taxon>Euteleostomi</taxon>
        <taxon>Mammalia</taxon>
        <taxon>Eutheria</taxon>
        <taxon>Laurasiatheria</taxon>
        <taxon>Artiodactyla</taxon>
        <taxon>Ruminantia</taxon>
        <taxon>Pecora</taxon>
        <taxon>Cervidae</taxon>
        <taxon>Odocoileinae</taxon>
        <taxon>Rangifer</taxon>
    </lineage>
</organism>
<sequence>MGGGLPGLGRRERAGAGQPGLRPVYLLKQHRARPPRGQARGSSRMGLDAASLQQPTHVAGGALGWASVRGNDGLRWGVAGGPGTRVRPRRRSVPGRRPPPPSALLRPALNLPLFCFRAFHSSRQ</sequence>
<name>A0AC59ZLG4_RANTA</name>
<reference evidence="1" key="2">
    <citation type="submission" date="2025-03" db="EMBL/GenBank/DDBJ databases">
        <authorList>
            <consortium name="ELIXIR-Norway"/>
            <consortium name="Elixir Norway"/>
        </authorList>
    </citation>
    <scope>NUCLEOTIDE SEQUENCE</scope>
</reference>
<protein>
    <submittedName>
        <fullName evidence="1">Uncharacterized protein</fullName>
    </submittedName>
</protein>
<reference evidence="1" key="1">
    <citation type="submission" date="2023-05" db="EMBL/GenBank/DDBJ databases">
        <authorList>
            <consortium name="ELIXIR-Norway"/>
        </authorList>
    </citation>
    <scope>NUCLEOTIDE SEQUENCE</scope>
</reference>
<dbReference type="Proteomes" id="UP001162501">
    <property type="component" value="Chromosome 30"/>
</dbReference>
<gene>
    <name evidence="1" type="ORF">MRATA1EN22A_LOCUS20023</name>
</gene>
<evidence type="ECO:0000313" key="1">
    <source>
        <dbReference type="EMBL" id="CAN0461478.1"/>
    </source>
</evidence>
<proteinExistence type="predicted"/>